<dbReference type="OrthoDB" id="6630577at2759"/>
<dbReference type="AlphaFoldDB" id="A0A8B8FUT7"/>
<dbReference type="Proteomes" id="UP000694846">
    <property type="component" value="Unplaced"/>
</dbReference>
<sequence length="112" mass="12833">MRNLELYQGFSGPGANLFGAPSTTAIRRCLLLWNNRFLMDALSTRVDNGPKIFLSYDSAAEKLAIHNAFPQPNCLCIFRVLRAIRRYLWDSSRGVSPCQRKLLYSKVKDMLY</sequence>
<dbReference type="PANTHER" id="PTHR35385:SF2">
    <property type="entry name" value="PROTEIN B, PUTATIVE-RELATED"/>
    <property type="match status" value="1"/>
</dbReference>
<protein>
    <submittedName>
        <fullName evidence="2">Uncharacterized protein LOC112686509</fullName>
    </submittedName>
</protein>
<evidence type="ECO:0000313" key="1">
    <source>
        <dbReference type="Proteomes" id="UP000694846"/>
    </source>
</evidence>
<evidence type="ECO:0000313" key="2">
    <source>
        <dbReference type="RefSeq" id="XP_025414582.1"/>
    </source>
</evidence>
<name>A0A8B8FUT7_9HEMI</name>
<proteinExistence type="predicted"/>
<accession>A0A8B8FUT7</accession>
<reference evidence="2" key="1">
    <citation type="submission" date="2025-08" db="UniProtKB">
        <authorList>
            <consortium name="RefSeq"/>
        </authorList>
    </citation>
    <scope>IDENTIFICATION</scope>
    <source>
        <tissue evidence="2">Whole body</tissue>
    </source>
</reference>
<dbReference type="RefSeq" id="XP_025414582.1">
    <property type="nucleotide sequence ID" value="XM_025558797.1"/>
</dbReference>
<organism evidence="1 2">
    <name type="scientific">Sipha flava</name>
    <name type="common">yellow sugarcane aphid</name>
    <dbReference type="NCBI Taxonomy" id="143950"/>
    <lineage>
        <taxon>Eukaryota</taxon>
        <taxon>Metazoa</taxon>
        <taxon>Ecdysozoa</taxon>
        <taxon>Arthropoda</taxon>
        <taxon>Hexapoda</taxon>
        <taxon>Insecta</taxon>
        <taxon>Pterygota</taxon>
        <taxon>Neoptera</taxon>
        <taxon>Paraneoptera</taxon>
        <taxon>Hemiptera</taxon>
        <taxon>Sternorrhyncha</taxon>
        <taxon>Aphidomorpha</taxon>
        <taxon>Aphidoidea</taxon>
        <taxon>Aphididae</taxon>
        <taxon>Sipha</taxon>
    </lineage>
</organism>
<dbReference type="PANTHER" id="PTHR35385">
    <property type="entry name" value="PROTEIN B, PUTATIVE-RELATED-RELATED"/>
    <property type="match status" value="1"/>
</dbReference>
<dbReference type="GeneID" id="112686509"/>
<gene>
    <name evidence="2" type="primary">LOC112686509</name>
</gene>
<keyword evidence="1" id="KW-1185">Reference proteome</keyword>